<proteinExistence type="predicted"/>
<dbReference type="AlphaFoldDB" id="A0A3L8P4C2"/>
<dbReference type="OrthoDB" id="3266345at2"/>
<accession>A0A3L8P4C2</accession>
<dbReference type="InterPro" id="IPR045596">
    <property type="entry name" value="DUF6459"/>
</dbReference>
<dbReference type="RefSeq" id="WP_121805651.1">
    <property type="nucleotide sequence ID" value="NZ_RDBE01000006.1"/>
</dbReference>
<evidence type="ECO:0008006" key="3">
    <source>
        <dbReference type="Google" id="ProtNLM"/>
    </source>
</evidence>
<evidence type="ECO:0000313" key="2">
    <source>
        <dbReference type="Proteomes" id="UP000281708"/>
    </source>
</evidence>
<dbReference type="Pfam" id="PF20060">
    <property type="entry name" value="DUF6459"/>
    <property type="match status" value="1"/>
</dbReference>
<gene>
    <name evidence="1" type="ORF">D9V37_08360</name>
</gene>
<keyword evidence="2" id="KW-1185">Reference proteome</keyword>
<dbReference type="Proteomes" id="UP000281708">
    <property type="component" value="Unassembled WGS sequence"/>
</dbReference>
<dbReference type="EMBL" id="RDBE01000006">
    <property type="protein sequence ID" value="RLV49887.1"/>
    <property type="molecule type" value="Genomic_DNA"/>
</dbReference>
<comment type="caution">
    <text evidence="1">The sequence shown here is derived from an EMBL/GenBank/DDBJ whole genome shotgun (WGS) entry which is preliminary data.</text>
</comment>
<organism evidence="1 2">
    <name type="scientific">Nocardioides mangrovicus</name>
    <dbReference type="NCBI Taxonomy" id="2478913"/>
    <lineage>
        <taxon>Bacteria</taxon>
        <taxon>Bacillati</taxon>
        <taxon>Actinomycetota</taxon>
        <taxon>Actinomycetes</taxon>
        <taxon>Propionibacteriales</taxon>
        <taxon>Nocardioidaceae</taxon>
        <taxon>Nocardioides</taxon>
    </lineage>
</organism>
<reference evidence="1 2" key="1">
    <citation type="submission" date="2018-10" db="EMBL/GenBank/DDBJ databases">
        <title>Marmoricola sp. 4Q3S-7 whole genome shotgun sequence.</title>
        <authorList>
            <person name="Li F."/>
        </authorList>
    </citation>
    <scope>NUCLEOTIDE SEQUENCE [LARGE SCALE GENOMIC DNA]</scope>
    <source>
        <strain evidence="1 2">4Q3S-7</strain>
    </source>
</reference>
<protein>
    <recommendedName>
        <fullName evidence="3">3-hydroxyacyl-CoA dehydrogenase</fullName>
    </recommendedName>
</protein>
<sequence length="184" mass="19829">MNRTLPPTSLPPTSLPRSGVAGVTRLADHATLFGVSLEPDQHPTQGALALSPPWAGGVEDLPAAPGLRLVAGSASPVKAWAVRFAQALVEVVSGDRTPHQLLRCTSADVHARIVDRCSVLNGVSRPDQRRRRVRSHVRSVHCFQPDPATAEVSVHVRQGERSRALALRVEHLEGRWVCTAVEFG</sequence>
<name>A0A3L8P4C2_9ACTN</name>
<evidence type="ECO:0000313" key="1">
    <source>
        <dbReference type="EMBL" id="RLV49887.1"/>
    </source>
</evidence>